<evidence type="ECO:0000313" key="1">
    <source>
        <dbReference type="EMBL" id="MRJ37643.1"/>
    </source>
</evidence>
<gene>
    <name evidence="1" type="ORF">FRT59_11805</name>
</gene>
<reference evidence="1 2" key="1">
    <citation type="submission" date="2019-08" db="EMBL/GenBank/DDBJ databases">
        <title>Pseudomonas haemolytica sp. nov. isolated from raw milk and skim milk concentrate.</title>
        <authorList>
            <person name="Hofmann K."/>
            <person name="Huptas C."/>
            <person name="Doll E."/>
            <person name="Scherer S."/>
            <person name="Wenning M."/>
        </authorList>
    </citation>
    <scope>NUCLEOTIDE SEQUENCE [LARGE SCALE GENOMIC DNA]</scope>
    <source>
        <strain evidence="1 2">DSM 108987</strain>
    </source>
</reference>
<dbReference type="Proteomes" id="UP000408764">
    <property type="component" value="Unassembled WGS sequence"/>
</dbReference>
<organism evidence="1 2">
    <name type="scientific">Pseudomonas haemolytica</name>
    <dbReference type="NCBI Taxonomy" id="2600065"/>
    <lineage>
        <taxon>Bacteria</taxon>
        <taxon>Pseudomonadati</taxon>
        <taxon>Pseudomonadota</taxon>
        <taxon>Gammaproteobacteria</taxon>
        <taxon>Pseudomonadales</taxon>
        <taxon>Pseudomonadaceae</taxon>
        <taxon>Pseudomonas</taxon>
    </lineage>
</organism>
<name>A0A5P1DAY7_9PSED</name>
<proteinExistence type="predicted"/>
<dbReference type="EMBL" id="VOIW01000003">
    <property type="protein sequence ID" value="MRJ37643.1"/>
    <property type="molecule type" value="Genomic_DNA"/>
</dbReference>
<accession>A0A5P1DAY7</accession>
<evidence type="ECO:0000313" key="2">
    <source>
        <dbReference type="Proteomes" id="UP000408764"/>
    </source>
</evidence>
<sequence>MLAKVVNGDAGILDERSAFKFFASKLAPTGSEPVPIFYALLAEGSFDTRRNDTVSPSSW</sequence>
<protein>
    <submittedName>
        <fullName evidence="1">Uncharacterized protein</fullName>
    </submittedName>
</protein>
<comment type="caution">
    <text evidence="1">The sequence shown here is derived from an EMBL/GenBank/DDBJ whole genome shotgun (WGS) entry which is preliminary data.</text>
</comment>
<dbReference type="AlphaFoldDB" id="A0A5P1DAY7"/>